<dbReference type="AlphaFoldDB" id="A0ABD5IZM4"/>
<comment type="similarity">
    <text evidence="1">Belongs to the ABC transporter superfamily.</text>
</comment>
<keyword evidence="4" id="KW-0067">ATP-binding</keyword>
<evidence type="ECO:0008006" key="7">
    <source>
        <dbReference type="Google" id="ProtNLM"/>
    </source>
</evidence>
<proteinExistence type="inferred from homology"/>
<protein>
    <recommendedName>
        <fullName evidence="7">Daunorubicin/doxorubicin resistance ATP-binding protein DrrA</fullName>
    </recommendedName>
</protein>
<comment type="caution">
    <text evidence="5">The sequence shown here is derived from an EMBL/GenBank/DDBJ whole genome shotgun (WGS) entry which is preliminary data.</text>
</comment>
<evidence type="ECO:0000313" key="5">
    <source>
        <dbReference type="EMBL" id="MED5052821.1"/>
    </source>
</evidence>
<dbReference type="PANTHER" id="PTHR42711:SF5">
    <property type="entry name" value="ABC TRANSPORTER ATP-BINDING PROTEIN NATA"/>
    <property type="match status" value="1"/>
</dbReference>
<dbReference type="PANTHER" id="PTHR42711">
    <property type="entry name" value="ABC TRANSPORTER ATP-BINDING PROTEIN"/>
    <property type="match status" value="1"/>
</dbReference>
<accession>A0ABD5IZM4</accession>
<dbReference type="RefSeq" id="WP_328219058.1">
    <property type="nucleotide sequence ID" value="NZ_JARTLI010000035.1"/>
</dbReference>
<evidence type="ECO:0000256" key="1">
    <source>
        <dbReference type="ARBA" id="ARBA00005417"/>
    </source>
</evidence>
<dbReference type="Proteomes" id="UP001339962">
    <property type="component" value="Unassembled WGS sequence"/>
</dbReference>
<evidence type="ECO:0000313" key="6">
    <source>
        <dbReference type="Proteomes" id="UP001339962"/>
    </source>
</evidence>
<dbReference type="SUPFAM" id="SSF52540">
    <property type="entry name" value="P-loop containing nucleoside triphosphate hydrolases"/>
    <property type="match status" value="1"/>
</dbReference>
<dbReference type="InterPro" id="IPR027417">
    <property type="entry name" value="P-loop_NTPase"/>
</dbReference>
<reference evidence="5 6" key="1">
    <citation type="submission" date="2023-03" db="EMBL/GenBank/DDBJ databases">
        <title>Bacillus Genome Sequencing.</title>
        <authorList>
            <person name="Dunlap C."/>
        </authorList>
    </citation>
    <scope>NUCLEOTIDE SEQUENCE [LARGE SCALE GENOMIC DNA]</scope>
    <source>
        <strain evidence="5 6">NRS-38</strain>
    </source>
</reference>
<dbReference type="Gene3D" id="3.40.50.300">
    <property type="entry name" value="P-loop containing nucleotide triphosphate hydrolases"/>
    <property type="match status" value="1"/>
</dbReference>
<name>A0ABD5IZM4_9BACL</name>
<evidence type="ECO:0000256" key="2">
    <source>
        <dbReference type="ARBA" id="ARBA00022448"/>
    </source>
</evidence>
<organism evidence="5 6">
    <name type="scientific">Anoxybacteroides rupiense</name>
    <dbReference type="NCBI Taxonomy" id="311460"/>
    <lineage>
        <taxon>Bacteria</taxon>
        <taxon>Bacillati</taxon>
        <taxon>Bacillota</taxon>
        <taxon>Bacilli</taxon>
        <taxon>Bacillales</taxon>
        <taxon>Anoxybacillaceae</taxon>
        <taxon>Anoxybacteroides</taxon>
    </lineage>
</organism>
<evidence type="ECO:0000256" key="3">
    <source>
        <dbReference type="ARBA" id="ARBA00022741"/>
    </source>
</evidence>
<dbReference type="EMBL" id="JARTLI010000035">
    <property type="protein sequence ID" value="MED5052821.1"/>
    <property type="molecule type" value="Genomic_DNA"/>
</dbReference>
<dbReference type="InterPro" id="IPR050763">
    <property type="entry name" value="ABC_transporter_ATP-binding"/>
</dbReference>
<gene>
    <name evidence="5" type="ORF">P9850_13495</name>
</gene>
<dbReference type="GO" id="GO:0005524">
    <property type="term" value="F:ATP binding"/>
    <property type="evidence" value="ECO:0007669"/>
    <property type="project" value="UniProtKB-KW"/>
</dbReference>
<sequence>MENTDVFSYGTTIFLTSHNLSEVEKICDTIAIMEGGVISKIGTMEQLREMYNRAIQLLIKVKKEHNFIANSLKHDAGDFISNVQTSGEYLCCDLLRGSRTFRSLFIICHVKISIYTK</sequence>
<keyword evidence="3" id="KW-0547">Nucleotide-binding</keyword>
<keyword evidence="2" id="KW-0813">Transport</keyword>
<evidence type="ECO:0000256" key="4">
    <source>
        <dbReference type="ARBA" id="ARBA00022840"/>
    </source>
</evidence>